<dbReference type="STRING" id="1121345.SAMN02745217_02952"/>
<name>A0A1M7YE08_9FIRM</name>
<dbReference type="Proteomes" id="UP000184612">
    <property type="component" value="Unassembled WGS sequence"/>
</dbReference>
<feature type="region of interest" description="Disordered" evidence="1">
    <location>
        <begin position="44"/>
        <end position="70"/>
    </location>
</feature>
<feature type="compositionally biased region" description="Basic and acidic residues" evidence="1">
    <location>
        <begin position="15"/>
        <end position="32"/>
    </location>
</feature>
<dbReference type="OrthoDB" id="2087754at2"/>
<keyword evidence="3" id="KW-1185">Reference proteome</keyword>
<evidence type="ECO:0000256" key="1">
    <source>
        <dbReference type="SAM" id="MobiDB-lite"/>
    </source>
</evidence>
<protein>
    <submittedName>
        <fullName evidence="2">Uncharacterized protein</fullName>
    </submittedName>
</protein>
<organism evidence="2 3">
    <name type="scientific">Anaerocolumna xylanovorans DSM 12503</name>
    <dbReference type="NCBI Taxonomy" id="1121345"/>
    <lineage>
        <taxon>Bacteria</taxon>
        <taxon>Bacillati</taxon>
        <taxon>Bacillota</taxon>
        <taxon>Clostridia</taxon>
        <taxon>Lachnospirales</taxon>
        <taxon>Lachnospiraceae</taxon>
        <taxon>Anaerocolumna</taxon>
    </lineage>
</organism>
<dbReference type="RefSeq" id="WP_139243419.1">
    <property type="nucleotide sequence ID" value="NZ_FRFD01000008.1"/>
</dbReference>
<evidence type="ECO:0000313" key="3">
    <source>
        <dbReference type="Proteomes" id="UP000184612"/>
    </source>
</evidence>
<dbReference type="AlphaFoldDB" id="A0A1M7YE08"/>
<dbReference type="EMBL" id="FRFD01000008">
    <property type="protein sequence ID" value="SHO50880.1"/>
    <property type="molecule type" value="Genomic_DNA"/>
</dbReference>
<gene>
    <name evidence="2" type="ORF">SAMN02745217_02952</name>
</gene>
<accession>A0A1M7YE08</accession>
<sequence>MEKNTAKKNNVKVTSWEEPKGTEDKDNQTRDIKVGSAMVHKAAYEPQSECNPDNGAFFEERSNPLSSKGN</sequence>
<evidence type="ECO:0000313" key="2">
    <source>
        <dbReference type="EMBL" id="SHO50880.1"/>
    </source>
</evidence>
<feature type="region of interest" description="Disordered" evidence="1">
    <location>
        <begin position="1"/>
        <end position="32"/>
    </location>
</feature>
<proteinExistence type="predicted"/>
<reference evidence="2 3" key="1">
    <citation type="submission" date="2016-12" db="EMBL/GenBank/DDBJ databases">
        <authorList>
            <person name="Song W.-J."/>
            <person name="Kurnit D.M."/>
        </authorList>
    </citation>
    <scope>NUCLEOTIDE SEQUENCE [LARGE SCALE GENOMIC DNA]</scope>
    <source>
        <strain evidence="2 3">DSM 12503</strain>
    </source>
</reference>